<evidence type="ECO:0000313" key="2">
    <source>
        <dbReference type="Proteomes" id="UP000576152"/>
    </source>
</evidence>
<reference evidence="1 2" key="1">
    <citation type="submission" date="2020-08" db="EMBL/GenBank/DDBJ databases">
        <title>Genomic Encyclopedia of Type Strains, Phase III (KMG-III): the genomes of soil and plant-associated and newly described type strains.</title>
        <authorList>
            <person name="Whitman W."/>
        </authorList>
    </citation>
    <scope>NUCLEOTIDE SEQUENCE [LARGE SCALE GENOMIC DNA]</scope>
    <source>
        <strain evidence="1 2">CECT 8572</strain>
    </source>
</reference>
<dbReference type="Gene3D" id="3.30.460.10">
    <property type="entry name" value="Beta Polymerase, domain 2"/>
    <property type="match status" value="1"/>
</dbReference>
<proteinExistence type="predicted"/>
<dbReference type="InterPro" id="IPR007344">
    <property type="entry name" value="GrpB/CoaE"/>
</dbReference>
<accession>A0ABR6HM43</accession>
<keyword evidence="2" id="KW-1185">Reference proteome</keyword>
<dbReference type="Pfam" id="PF04229">
    <property type="entry name" value="GrpB"/>
    <property type="match status" value="1"/>
</dbReference>
<dbReference type="InterPro" id="IPR043519">
    <property type="entry name" value="NT_sf"/>
</dbReference>
<dbReference type="PANTHER" id="PTHR34822:SF1">
    <property type="entry name" value="GRPB FAMILY PROTEIN"/>
    <property type="match status" value="1"/>
</dbReference>
<dbReference type="PANTHER" id="PTHR34822">
    <property type="entry name" value="GRPB DOMAIN PROTEIN (AFU_ORTHOLOGUE AFUA_1G01530)"/>
    <property type="match status" value="1"/>
</dbReference>
<evidence type="ECO:0000313" key="1">
    <source>
        <dbReference type="EMBL" id="MBB3711631.1"/>
    </source>
</evidence>
<dbReference type="EMBL" id="JACIBX010000003">
    <property type="protein sequence ID" value="MBB3711631.1"/>
    <property type="molecule type" value="Genomic_DNA"/>
</dbReference>
<dbReference type="Proteomes" id="UP000576152">
    <property type="component" value="Unassembled WGS sequence"/>
</dbReference>
<protein>
    <submittedName>
        <fullName evidence="1">GrpB-like predicted nucleotidyltransferase (UPF0157 family)</fullName>
    </submittedName>
</protein>
<sequence>MQDFVLPHDPRWSNLYHAEATAIRAALPGMEIILHHIGSTAIPGIRAKPVIDMLGEVTELRALEDRNGALMALGYEALGAHGIAGRRYFLKADGAGRRTHHLHVYATGDPHVARHIAFRDYLRQHPGRAAEYDRLKARLTRGGVSSREAYQSGKAPFIARIEAEALAWSRRK</sequence>
<gene>
    <name evidence="1" type="ORF">FHS00_001202</name>
</gene>
<organism evidence="1 2">
    <name type="scientific">Limimaricola variabilis</name>
    <dbReference type="NCBI Taxonomy" id="1492771"/>
    <lineage>
        <taxon>Bacteria</taxon>
        <taxon>Pseudomonadati</taxon>
        <taxon>Pseudomonadota</taxon>
        <taxon>Alphaproteobacteria</taxon>
        <taxon>Rhodobacterales</taxon>
        <taxon>Paracoccaceae</taxon>
        <taxon>Limimaricola</taxon>
    </lineage>
</organism>
<dbReference type="SUPFAM" id="SSF81301">
    <property type="entry name" value="Nucleotidyltransferase"/>
    <property type="match status" value="1"/>
</dbReference>
<dbReference type="RefSeq" id="WP_183470844.1">
    <property type="nucleotide sequence ID" value="NZ_JACIBX010000003.1"/>
</dbReference>
<name>A0ABR6HM43_9RHOB</name>
<comment type="caution">
    <text evidence="1">The sequence shown here is derived from an EMBL/GenBank/DDBJ whole genome shotgun (WGS) entry which is preliminary data.</text>
</comment>